<feature type="region of interest" description="Disordered" evidence="1">
    <location>
        <begin position="84"/>
        <end position="104"/>
    </location>
</feature>
<dbReference type="AlphaFoldDB" id="A0AA36CKS5"/>
<evidence type="ECO:0000313" key="2">
    <source>
        <dbReference type="EMBL" id="CAJ0569865.1"/>
    </source>
</evidence>
<evidence type="ECO:0000313" key="3">
    <source>
        <dbReference type="Proteomes" id="UP001177023"/>
    </source>
</evidence>
<dbReference type="EMBL" id="CATQJA010002170">
    <property type="protein sequence ID" value="CAJ0569865.1"/>
    <property type="molecule type" value="Genomic_DNA"/>
</dbReference>
<evidence type="ECO:0000256" key="1">
    <source>
        <dbReference type="SAM" id="MobiDB-lite"/>
    </source>
</evidence>
<sequence length="104" mass="11521">STSKYHAQPSTSAGSGIDRADFVAELPQIIAPARQYNMFREEQNPVLDIAPGVTAMNIARNFEYTTAHLLNGISEDSDSLAVKHQPRSKSAHDMLDEPFEFVEE</sequence>
<protein>
    <submittedName>
        <fullName evidence="2">Uncharacterized protein</fullName>
    </submittedName>
</protein>
<feature type="non-terminal residue" evidence="2">
    <location>
        <position position="104"/>
    </location>
</feature>
<keyword evidence="3" id="KW-1185">Reference proteome</keyword>
<gene>
    <name evidence="2" type="ORF">MSPICULIGERA_LOCUS8323</name>
</gene>
<accession>A0AA36CKS5</accession>
<proteinExistence type="predicted"/>
<reference evidence="2" key="1">
    <citation type="submission" date="2023-06" db="EMBL/GenBank/DDBJ databases">
        <authorList>
            <person name="Delattre M."/>
        </authorList>
    </citation>
    <scope>NUCLEOTIDE SEQUENCE</scope>
    <source>
        <strain evidence="2">AF72</strain>
    </source>
</reference>
<feature type="non-terminal residue" evidence="2">
    <location>
        <position position="1"/>
    </location>
</feature>
<name>A0AA36CKS5_9BILA</name>
<organism evidence="2 3">
    <name type="scientific">Mesorhabditis spiculigera</name>
    <dbReference type="NCBI Taxonomy" id="96644"/>
    <lineage>
        <taxon>Eukaryota</taxon>
        <taxon>Metazoa</taxon>
        <taxon>Ecdysozoa</taxon>
        <taxon>Nematoda</taxon>
        <taxon>Chromadorea</taxon>
        <taxon>Rhabditida</taxon>
        <taxon>Rhabditina</taxon>
        <taxon>Rhabditomorpha</taxon>
        <taxon>Rhabditoidea</taxon>
        <taxon>Rhabditidae</taxon>
        <taxon>Mesorhabditinae</taxon>
        <taxon>Mesorhabditis</taxon>
    </lineage>
</organism>
<comment type="caution">
    <text evidence="2">The sequence shown here is derived from an EMBL/GenBank/DDBJ whole genome shotgun (WGS) entry which is preliminary data.</text>
</comment>
<dbReference type="Proteomes" id="UP001177023">
    <property type="component" value="Unassembled WGS sequence"/>
</dbReference>